<keyword evidence="4 9" id="KW-0547">Nucleotide-binding</keyword>
<dbReference type="PANTHER" id="PTHR11933">
    <property type="entry name" value="TRNA 5-METHYLAMINOMETHYL-2-THIOURIDYLATE -METHYLTRANSFERASE"/>
    <property type="match status" value="1"/>
</dbReference>
<evidence type="ECO:0000256" key="7">
    <source>
        <dbReference type="ARBA" id="ARBA00023157"/>
    </source>
</evidence>
<name>A0ABY5DHE8_9GAMM</name>
<keyword evidence="7" id="KW-1015">Disulfide bond</keyword>
<comment type="function">
    <text evidence="9">Catalyzes the 2-thiolation of uridine at the wobble position (U34) of tRNA, leading to the formation of s(2)U34.</text>
</comment>
<dbReference type="EMBL" id="CP092900">
    <property type="protein sequence ID" value="UTC24165.1"/>
    <property type="molecule type" value="Genomic_DNA"/>
</dbReference>
<keyword evidence="13" id="KW-1185">Reference proteome</keyword>
<evidence type="ECO:0000256" key="2">
    <source>
        <dbReference type="ARBA" id="ARBA00022679"/>
    </source>
</evidence>
<proteinExistence type="inferred from homology"/>
<feature type="domain" description="tRNA-specific 2-thiouridylase MnmA-like central" evidence="11">
    <location>
        <begin position="202"/>
        <end position="269"/>
    </location>
</feature>
<dbReference type="Gene3D" id="2.30.30.280">
    <property type="entry name" value="Adenine nucleotide alpha hydrolases-like domains"/>
    <property type="match status" value="1"/>
</dbReference>
<organism evidence="12 13">
    <name type="scientific">Candidatus Comchoanobacter bicostacola</name>
    <dbReference type="NCBI Taxonomy" id="2919598"/>
    <lineage>
        <taxon>Bacteria</taxon>
        <taxon>Pseudomonadati</taxon>
        <taxon>Pseudomonadota</taxon>
        <taxon>Gammaproteobacteria</taxon>
        <taxon>Candidatus Comchoanobacterales</taxon>
        <taxon>Candidatus Comchoanobacteraceae</taxon>
        <taxon>Candidatus Comchoanobacter</taxon>
    </lineage>
</organism>
<feature type="binding site" evidence="9">
    <location>
        <position position="121"/>
    </location>
    <ligand>
        <name>ATP</name>
        <dbReference type="ChEBI" id="CHEBI:30616"/>
    </ligand>
</feature>
<dbReference type="GO" id="GO:0103016">
    <property type="term" value="F:tRNA-uridine 2-sulfurtransferase activity"/>
    <property type="evidence" value="ECO:0007669"/>
    <property type="project" value="UniProtKB-EC"/>
</dbReference>
<dbReference type="Proteomes" id="UP001055955">
    <property type="component" value="Chromosome"/>
</dbReference>
<protein>
    <recommendedName>
        <fullName evidence="9">tRNA-specific 2-thiouridylase MnmA</fullName>
        <ecNumber evidence="9">2.8.1.13</ecNumber>
    </recommendedName>
</protein>
<feature type="active site" description="Cysteine persulfide intermediate" evidence="9">
    <location>
        <position position="193"/>
    </location>
</feature>
<dbReference type="InterPro" id="IPR004506">
    <property type="entry name" value="MnmA-like"/>
</dbReference>
<dbReference type="EC" id="2.8.1.13" evidence="9"/>
<evidence type="ECO:0000256" key="1">
    <source>
        <dbReference type="ARBA" id="ARBA00022555"/>
    </source>
</evidence>
<feature type="site" description="Interaction with tRNA" evidence="9">
    <location>
        <position position="335"/>
    </location>
</feature>
<keyword evidence="3 9" id="KW-0819">tRNA processing</keyword>
<evidence type="ECO:0000256" key="5">
    <source>
        <dbReference type="ARBA" id="ARBA00022840"/>
    </source>
</evidence>
<feature type="domain" description="tRNA-specific 2-thiouridylase MnmA-like C-terminal" evidence="10">
    <location>
        <begin position="279"/>
        <end position="351"/>
    </location>
</feature>
<dbReference type="InterPro" id="IPR046885">
    <property type="entry name" value="MnmA-like_C"/>
</dbReference>
<keyword evidence="2 9" id="KW-0808">Transferase</keyword>
<evidence type="ECO:0000256" key="9">
    <source>
        <dbReference type="HAMAP-Rule" id="MF_00144"/>
    </source>
</evidence>
<evidence type="ECO:0000256" key="8">
    <source>
        <dbReference type="ARBA" id="ARBA00051542"/>
    </source>
</evidence>
<dbReference type="NCBIfam" id="NF001138">
    <property type="entry name" value="PRK00143.1"/>
    <property type="match status" value="1"/>
</dbReference>
<dbReference type="Pfam" id="PF03054">
    <property type="entry name" value="tRNA_Me_trans"/>
    <property type="match status" value="1"/>
</dbReference>
<dbReference type="HAMAP" id="MF_00144">
    <property type="entry name" value="tRNA_thiouridyl_MnmA"/>
    <property type="match status" value="1"/>
</dbReference>
<keyword evidence="6 9" id="KW-0694">RNA-binding</keyword>
<dbReference type="SUPFAM" id="SSF52402">
    <property type="entry name" value="Adenine nucleotide alpha hydrolases-like"/>
    <property type="match status" value="1"/>
</dbReference>
<dbReference type="InterPro" id="IPR046884">
    <property type="entry name" value="MnmA-like_central"/>
</dbReference>
<comment type="caution">
    <text evidence="9">Lacks conserved residue(s) required for the propagation of feature annotation.</text>
</comment>
<sequence>MSKPTVLLGLSGGVDSAAAATILLEKGYDVQPILMHNWQEDAHCTIKDDIKDCQAICDHLGLTLDIINFQAEYRNRVFDHCLKLFKQGLTPNPDILCNSQIKFDVLKKHCLQKDCQYFATGHYAQTEKREGAIALMCAPDLIKDQTYFLAQLTQSQLDKTYFPIGNLTKNAVRDIALRQSLPNAHKKDSTGICFIGERRFDHFLKEHLLTRPGKAIDCTGKVVGTHDGLFFYTIGQRRRLGIGGVKHANPAPWYVIEKNLTDNTLVVSQNKSLLYKKVVKTETPHWIRAQISTHQPIQCKLRHGPNFVDAHIISQDPEHAVIEFKEAQEAPTPGQYLVFYKDNECLGSAMITEQL</sequence>
<feature type="binding site" evidence="9">
    <location>
        <begin position="9"/>
        <end position="16"/>
    </location>
    <ligand>
        <name>ATP</name>
        <dbReference type="ChEBI" id="CHEBI:30616"/>
    </ligand>
</feature>
<feature type="binding site" evidence="9">
    <location>
        <position position="35"/>
    </location>
    <ligand>
        <name>ATP</name>
        <dbReference type="ChEBI" id="CHEBI:30616"/>
    </ligand>
</feature>
<dbReference type="CDD" id="cd01998">
    <property type="entry name" value="MnmA_TRMU-like"/>
    <property type="match status" value="1"/>
</dbReference>
<comment type="catalytic activity">
    <reaction evidence="8 9">
        <text>S-sulfanyl-L-cysteinyl-[protein] + uridine(34) in tRNA + AH2 + ATP = 2-thiouridine(34) in tRNA + L-cysteinyl-[protein] + A + AMP + diphosphate + H(+)</text>
        <dbReference type="Rhea" id="RHEA:47032"/>
        <dbReference type="Rhea" id="RHEA-COMP:10131"/>
        <dbReference type="Rhea" id="RHEA-COMP:11726"/>
        <dbReference type="Rhea" id="RHEA-COMP:11727"/>
        <dbReference type="Rhea" id="RHEA-COMP:11728"/>
        <dbReference type="ChEBI" id="CHEBI:13193"/>
        <dbReference type="ChEBI" id="CHEBI:15378"/>
        <dbReference type="ChEBI" id="CHEBI:17499"/>
        <dbReference type="ChEBI" id="CHEBI:29950"/>
        <dbReference type="ChEBI" id="CHEBI:30616"/>
        <dbReference type="ChEBI" id="CHEBI:33019"/>
        <dbReference type="ChEBI" id="CHEBI:61963"/>
        <dbReference type="ChEBI" id="CHEBI:65315"/>
        <dbReference type="ChEBI" id="CHEBI:87170"/>
        <dbReference type="ChEBI" id="CHEBI:456215"/>
        <dbReference type="EC" id="2.8.1.13"/>
    </reaction>
</comment>
<comment type="subcellular location">
    <subcellularLocation>
        <location evidence="9">Cytoplasm</location>
    </subcellularLocation>
</comment>
<dbReference type="Pfam" id="PF20258">
    <property type="entry name" value="tRNA_Me_trans_C"/>
    <property type="match status" value="1"/>
</dbReference>
<gene>
    <name evidence="9 12" type="primary">mnmA</name>
    <name evidence="12" type="ORF">MMH89_02865</name>
</gene>
<keyword evidence="1 9" id="KW-0820">tRNA-binding</keyword>
<dbReference type="PANTHER" id="PTHR11933:SF5">
    <property type="entry name" value="MITOCHONDRIAL TRNA-SPECIFIC 2-THIOURIDYLASE 1"/>
    <property type="match status" value="1"/>
</dbReference>
<evidence type="ECO:0000259" key="11">
    <source>
        <dbReference type="Pfam" id="PF20259"/>
    </source>
</evidence>
<evidence type="ECO:0000259" key="10">
    <source>
        <dbReference type="Pfam" id="PF20258"/>
    </source>
</evidence>
<dbReference type="Pfam" id="PF20259">
    <property type="entry name" value="tRNA_Me_trans_M"/>
    <property type="match status" value="1"/>
</dbReference>
<dbReference type="RefSeq" id="WP_258567949.1">
    <property type="nucleotide sequence ID" value="NZ_CP092900.1"/>
</dbReference>
<feature type="active site" description="Nucleophile" evidence="9">
    <location>
        <position position="97"/>
    </location>
</feature>
<keyword evidence="5 9" id="KW-0067">ATP-binding</keyword>
<keyword evidence="9" id="KW-0963">Cytoplasm</keyword>
<feature type="site" description="Interaction with tRNA" evidence="9">
    <location>
        <position position="122"/>
    </location>
</feature>
<feature type="region of interest" description="Interaction with target base in tRNA" evidence="9">
    <location>
        <begin position="92"/>
        <end position="94"/>
    </location>
</feature>
<evidence type="ECO:0000313" key="13">
    <source>
        <dbReference type="Proteomes" id="UP001055955"/>
    </source>
</evidence>
<accession>A0ABY5DHE8</accession>
<dbReference type="InterPro" id="IPR023382">
    <property type="entry name" value="MnmA-like_central_sf"/>
</dbReference>
<evidence type="ECO:0000256" key="3">
    <source>
        <dbReference type="ARBA" id="ARBA00022694"/>
    </source>
</evidence>
<evidence type="ECO:0000313" key="12">
    <source>
        <dbReference type="EMBL" id="UTC24165.1"/>
    </source>
</evidence>
<evidence type="ECO:0000256" key="4">
    <source>
        <dbReference type="ARBA" id="ARBA00022741"/>
    </source>
</evidence>
<dbReference type="InterPro" id="IPR014729">
    <property type="entry name" value="Rossmann-like_a/b/a_fold"/>
</dbReference>
<reference evidence="12 13" key="1">
    <citation type="journal article" date="2022" name="Nat. Microbiol.">
        <title>The microbiome of a bacterivorous marine choanoflagellate contains a resource-demanding obligate bacterial associate.</title>
        <authorList>
            <person name="Needham D.M."/>
            <person name="Poirier C."/>
            <person name="Bachy C."/>
            <person name="George E.E."/>
            <person name="Wilken S."/>
            <person name="Yung C.C.M."/>
            <person name="Limardo A.J."/>
            <person name="Morando M."/>
            <person name="Sudek L."/>
            <person name="Malmstrom R.R."/>
            <person name="Keeling P.J."/>
            <person name="Santoro A.E."/>
            <person name="Worden A.Z."/>
        </authorList>
    </citation>
    <scope>NUCLEOTIDE SEQUENCE [LARGE SCALE GENOMIC DNA]</scope>
    <source>
        <strain evidence="12 13">Comchoano-1</strain>
    </source>
</reference>
<dbReference type="Gene3D" id="3.40.50.620">
    <property type="entry name" value="HUPs"/>
    <property type="match status" value="1"/>
</dbReference>
<dbReference type="NCBIfam" id="TIGR00420">
    <property type="entry name" value="trmU"/>
    <property type="match status" value="1"/>
</dbReference>
<dbReference type="Gene3D" id="2.40.30.10">
    <property type="entry name" value="Translation factors"/>
    <property type="match status" value="1"/>
</dbReference>
<feature type="region of interest" description="Interaction with tRNA" evidence="9">
    <location>
        <begin position="143"/>
        <end position="145"/>
    </location>
</feature>
<comment type="similarity">
    <text evidence="9">Belongs to the MnmA/TRMU family.</text>
</comment>
<evidence type="ECO:0000256" key="6">
    <source>
        <dbReference type="ARBA" id="ARBA00022884"/>
    </source>
</evidence>